<dbReference type="Proteomes" id="UP001205185">
    <property type="component" value="Unassembled WGS sequence"/>
</dbReference>
<sequence length="141" mass="15288">MPTVVSAVASTRGDVLTVHMPPRLEHLVTVRNHVRVWLADFGVAIETARNIVMATDEAMTNVVEYRFRADSAAGVVTLTAQASSNTIVVTVADNGPWQLPTQGNPINGGFNLPLLRVLADEVHLHHQDGRSTLVAHFPHRG</sequence>
<dbReference type="PANTHER" id="PTHR35526:SF3">
    <property type="entry name" value="ANTI-SIGMA-F FACTOR RSBW"/>
    <property type="match status" value="1"/>
</dbReference>
<keyword evidence="1" id="KW-0723">Serine/threonine-protein kinase</keyword>
<dbReference type="InterPro" id="IPR050267">
    <property type="entry name" value="Anti-sigma-factor_SerPK"/>
</dbReference>
<reference evidence="3 4" key="1">
    <citation type="submission" date="2022-06" db="EMBL/GenBank/DDBJ databases">
        <title>Genomic Encyclopedia of Archaeal and Bacterial Type Strains, Phase II (KMG-II): from individual species to whole genera.</title>
        <authorList>
            <person name="Goeker M."/>
        </authorList>
    </citation>
    <scope>NUCLEOTIDE SEQUENCE [LARGE SCALE GENOMIC DNA]</scope>
    <source>
        <strain evidence="3 4">DSM 44255</strain>
    </source>
</reference>
<feature type="domain" description="Histidine kinase/HSP90-like ATPase" evidence="2">
    <location>
        <begin position="21"/>
        <end position="134"/>
    </location>
</feature>
<dbReference type="PANTHER" id="PTHR35526">
    <property type="entry name" value="ANTI-SIGMA-F FACTOR RSBW-RELATED"/>
    <property type="match status" value="1"/>
</dbReference>
<name>A0ABT1IFF0_9PSEU</name>
<dbReference type="SUPFAM" id="SSF55874">
    <property type="entry name" value="ATPase domain of HSP90 chaperone/DNA topoisomerase II/histidine kinase"/>
    <property type="match status" value="1"/>
</dbReference>
<keyword evidence="1" id="KW-0418">Kinase</keyword>
<dbReference type="CDD" id="cd16936">
    <property type="entry name" value="HATPase_RsbW-like"/>
    <property type="match status" value="1"/>
</dbReference>
<evidence type="ECO:0000256" key="1">
    <source>
        <dbReference type="ARBA" id="ARBA00022527"/>
    </source>
</evidence>
<protein>
    <submittedName>
        <fullName evidence="3">Anti-sigma regulatory factor (Ser/Thr protein kinase)</fullName>
    </submittedName>
</protein>
<dbReference type="InterPro" id="IPR003594">
    <property type="entry name" value="HATPase_dom"/>
</dbReference>
<evidence type="ECO:0000313" key="4">
    <source>
        <dbReference type="Proteomes" id="UP001205185"/>
    </source>
</evidence>
<dbReference type="InterPro" id="IPR036890">
    <property type="entry name" value="HATPase_C_sf"/>
</dbReference>
<keyword evidence="4" id="KW-1185">Reference proteome</keyword>
<comment type="caution">
    <text evidence="3">The sequence shown here is derived from an EMBL/GenBank/DDBJ whole genome shotgun (WGS) entry which is preliminary data.</text>
</comment>
<dbReference type="Pfam" id="PF13581">
    <property type="entry name" value="HATPase_c_2"/>
    <property type="match status" value="1"/>
</dbReference>
<keyword evidence="1" id="KW-0808">Transferase</keyword>
<gene>
    <name evidence="3" type="ORF">LV75_003849</name>
</gene>
<accession>A0ABT1IFF0</accession>
<dbReference type="Gene3D" id="3.30.565.10">
    <property type="entry name" value="Histidine kinase-like ATPase, C-terminal domain"/>
    <property type="match status" value="1"/>
</dbReference>
<proteinExistence type="predicted"/>
<evidence type="ECO:0000313" key="3">
    <source>
        <dbReference type="EMBL" id="MCP2271335.1"/>
    </source>
</evidence>
<dbReference type="EMBL" id="JAMTCO010000009">
    <property type="protein sequence ID" value="MCP2271335.1"/>
    <property type="molecule type" value="Genomic_DNA"/>
</dbReference>
<evidence type="ECO:0000259" key="2">
    <source>
        <dbReference type="Pfam" id="PF13581"/>
    </source>
</evidence>
<organism evidence="3 4">
    <name type="scientific">Actinokineospora diospyrosa</name>
    <dbReference type="NCBI Taxonomy" id="103728"/>
    <lineage>
        <taxon>Bacteria</taxon>
        <taxon>Bacillati</taxon>
        <taxon>Actinomycetota</taxon>
        <taxon>Actinomycetes</taxon>
        <taxon>Pseudonocardiales</taxon>
        <taxon>Pseudonocardiaceae</taxon>
        <taxon>Actinokineospora</taxon>
    </lineage>
</organism>